<feature type="region of interest" description="Disordered" evidence="1">
    <location>
        <begin position="15"/>
        <end position="46"/>
    </location>
</feature>
<accession>A0A6J5ZJ44</accession>
<name>A0A6J5ZJ44_9ZZZZ</name>
<organism evidence="2">
    <name type="scientific">freshwater metagenome</name>
    <dbReference type="NCBI Taxonomy" id="449393"/>
    <lineage>
        <taxon>unclassified sequences</taxon>
        <taxon>metagenomes</taxon>
        <taxon>ecological metagenomes</taxon>
    </lineage>
</organism>
<feature type="region of interest" description="Disordered" evidence="1">
    <location>
        <begin position="62"/>
        <end position="95"/>
    </location>
</feature>
<evidence type="ECO:0000313" key="2">
    <source>
        <dbReference type="EMBL" id="CAB4340490.1"/>
    </source>
</evidence>
<protein>
    <submittedName>
        <fullName evidence="2">Unannotated protein</fullName>
    </submittedName>
</protein>
<proteinExistence type="predicted"/>
<gene>
    <name evidence="2" type="ORF">UFOPK3547_00530</name>
</gene>
<dbReference type="AlphaFoldDB" id="A0A6J5ZJ44"/>
<evidence type="ECO:0000256" key="1">
    <source>
        <dbReference type="SAM" id="MobiDB-lite"/>
    </source>
</evidence>
<dbReference type="EMBL" id="CAESAN010000031">
    <property type="protein sequence ID" value="CAB4340490.1"/>
    <property type="molecule type" value="Genomic_DNA"/>
</dbReference>
<feature type="compositionally biased region" description="Polar residues" evidence="1">
    <location>
        <begin position="69"/>
        <end position="82"/>
    </location>
</feature>
<reference evidence="2" key="1">
    <citation type="submission" date="2020-05" db="EMBL/GenBank/DDBJ databases">
        <authorList>
            <person name="Chiriac C."/>
            <person name="Salcher M."/>
            <person name="Ghai R."/>
            <person name="Kavagutti S V."/>
        </authorList>
    </citation>
    <scope>NUCLEOTIDE SEQUENCE</scope>
</reference>
<sequence>MARDKVILRITARVGSKRKSRPTMSVRKPGVISSAPPEITSPPSAVSLAGTLPFPIADLNLSQEREPSRISSQAPNSESAISSPIVHHTPIIDPT</sequence>